<dbReference type="InterPro" id="IPR050583">
    <property type="entry name" value="Mycobacterial_A85_antigen"/>
</dbReference>
<dbReference type="InterPro" id="IPR000801">
    <property type="entry name" value="Esterase-like"/>
</dbReference>
<name>A0A939FLN2_9ACTN</name>
<dbReference type="Gene3D" id="3.40.50.1820">
    <property type="entry name" value="alpha/beta hydrolase"/>
    <property type="match status" value="1"/>
</dbReference>
<accession>A0A939FLN2</accession>
<dbReference type="EMBL" id="JAFMOF010000002">
    <property type="protein sequence ID" value="MBO0654305.1"/>
    <property type="molecule type" value="Genomic_DNA"/>
</dbReference>
<evidence type="ECO:0000313" key="2">
    <source>
        <dbReference type="EMBL" id="MBO0654305.1"/>
    </source>
</evidence>
<evidence type="ECO:0000256" key="1">
    <source>
        <dbReference type="SAM" id="MobiDB-lite"/>
    </source>
</evidence>
<sequence length="371" mass="40397">MPSSSYPARSPRRGFRFRRARRWWITAAVLLVLGLISWAVLQYTGVLSGKGDPVTFGDDAAGSTRQAGAAPHRSDPVDEAPETRMPTGPAADLREESRLADGTVIAKTTLQGAKSGFTGKVWVWAPKQYKEPQYRKSGFPVLVALPGGPGASGNYWIGTNLKLQSSIAKWSQEGKAQPFIVVMPVLNPGTDKKEDYHDGSDIPGRPKMGTWLAEDVPDFVRANFRTLKSRDGWAFMGSSSGGFAGLKTVLQYPDRFKAVIASGPDIVPDSPHWKGHEAERQANNPQKLAQQLIDTKGPDVYLAFQYGTAEHPITINGVNGFIKTYGDKGPVHTHLTQIPGGLHNAETYVRGMGMGPMEWISQHLQGPTPRP</sequence>
<comment type="caution">
    <text evidence="2">The sequence shown here is derived from an EMBL/GenBank/DDBJ whole genome shotgun (WGS) entry which is preliminary data.</text>
</comment>
<dbReference type="Proteomes" id="UP000664781">
    <property type="component" value="Unassembled WGS sequence"/>
</dbReference>
<dbReference type="GO" id="GO:0016787">
    <property type="term" value="F:hydrolase activity"/>
    <property type="evidence" value="ECO:0007669"/>
    <property type="project" value="UniProtKB-KW"/>
</dbReference>
<dbReference type="SUPFAM" id="SSF53474">
    <property type="entry name" value="alpha/beta-Hydrolases"/>
    <property type="match status" value="1"/>
</dbReference>
<proteinExistence type="predicted"/>
<dbReference type="PANTHER" id="PTHR48098">
    <property type="entry name" value="ENTEROCHELIN ESTERASE-RELATED"/>
    <property type="match status" value="1"/>
</dbReference>
<keyword evidence="3" id="KW-1185">Reference proteome</keyword>
<dbReference type="AlphaFoldDB" id="A0A939FLN2"/>
<dbReference type="InterPro" id="IPR029058">
    <property type="entry name" value="AB_hydrolase_fold"/>
</dbReference>
<keyword evidence="2" id="KW-0378">Hydrolase</keyword>
<feature type="region of interest" description="Disordered" evidence="1">
    <location>
        <begin position="57"/>
        <end position="98"/>
    </location>
</feature>
<gene>
    <name evidence="2" type="ORF">J1792_16445</name>
</gene>
<reference evidence="2" key="1">
    <citation type="submission" date="2021-03" db="EMBL/GenBank/DDBJ databases">
        <title>Streptomyces strains.</title>
        <authorList>
            <person name="Lund M.B."/>
            <person name="Toerring T."/>
        </authorList>
    </citation>
    <scope>NUCLEOTIDE SEQUENCE</scope>
    <source>
        <strain evidence="2">JCM 4242</strain>
    </source>
</reference>
<protein>
    <submittedName>
        <fullName evidence="2">Alpha/beta fold hydrolase</fullName>
    </submittedName>
</protein>
<dbReference type="Pfam" id="PF00756">
    <property type="entry name" value="Esterase"/>
    <property type="match status" value="1"/>
</dbReference>
<organism evidence="2 3">
    <name type="scientific">Streptomyces triculaminicus</name>
    <dbReference type="NCBI Taxonomy" id="2816232"/>
    <lineage>
        <taxon>Bacteria</taxon>
        <taxon>Bacillati</taxon>
        <taxon>Actinomycetota</taxon>
        <taxon>Actinomycetes</taxon>
        <taxon>Kitasatosporales</taxon>
        <taxon>Streptomycetaceae</taxon>
        <taxon>Streptomyces</taxon>
    </lineage>
</organism>
<dbReference type="RefSeq" id="WP_207247575.1">
    <property type="nucleotide sequence ID" value="NZ_JAFMOF010000002.1"/>
</dbReference>
<evidence type="ECO:0000313" key="3">
    <source>
        <dbReference type="Proteomes" id="UP000664781"/>
    </source>
</evidence>